<gene>
    <name evidence="1" type="ORF">SAMN05660971_00391</name>
</gene>
<protein>
    <submittedName>
        <fullName evidence="1">Uncharacterized protein</fullName>
    </submittedName>
</protein>
<reference evidence="1 2" key="1">
    <citation type="submission" date="2016-11" db="EMBL/GenBank/DDBJ databases">
        <authorList>
            <person name="Jaros S."/>
            <person name="Januszkiewicz K."/>
            <person name="Wedrychowicz H."/>
        </authorList>
    </citation>
    <scope>NUCLEOTIDE SEQUENCE [LARGE SCALE GENOMIC DNA]</scope>
    <source>
        <strain evidence="1 2">DSM 4740</strain>
    </source>
</reference>
<accession>A0A1M7A7D7</accession>
<evidence type="ECO:0000313" key="1">
    <source>
        <dbReference type="EMBL" id="SHL38618.1"/>
    </source>
</evidence>
<sequence>MTAASLITMMLALWVLTFFMPIQPNARGIKRKPAFMRLASSRCGVVLGIFRGKLQHIDHTHQYARW</sequence>
<evidence type="ECO:0000313" key="2">
    <source>
        <dbReference type="Proteomes" id="UP000184123"/>
    </source>
</evidence>
<dbReference type="EMBL" id="FRCA01000001">
    <property type="protein sequence ID" value="SHL38618.1"/>
    <property type="molecule type" value="Genomic_DNA"/>
</dbReference>
<organism evidence="1 2">
    <name type="scientific">Halomonas cupida</name>
    <dbReference type="NCBI Taxonomy" id="44933"/>
    <lineage>
        <taxon>Bacteria</taxon>
        <taxon>Pseudomonadati</taxon>
        <taxon>Pseudomonadota</taxon>
        <taxon>Gammaproteobacteria</taxon>
        <taxon>Oceanospirillales</taxon>
        <taxon>Halomonadaceae</taxon>
        <taxon>Halomonas</taxon>
    </lineage>
</organism>
<proteinExistence type="predicted"/>
<name>A0A1M7A7D7_9GAMM</name>
<dbReference type="Proteomes" id="UP000184123">
    <property type="component" value="Unassembled WGS sequence"/>
</dbReference>
<dbReference type="AlphaFoldDB" id="A0A1M7A7D7"/>